<dbReference type="EMBL" id="QMIE01000013">
    <property type="protein sequence ID" value="TVM15991.1"/>
    <property type="molecule type" value="Genomic_DNA"/>
</dbReference>
<dbReference type="GO" id="GO:0016702">
    <property type="term" value="F:oxidoreductase activity, acting on single donors with incorporation of molecular oxygen, incorporation of two atoms of oxygen"/>
    <property type="evidence" value="ECO:0007669"/>
    <property type="project" value="InterPro"/>
</dbReference>
<keyword evidence="1" id="KW-0732">Signal</keyword>
<dbReference type="SUPFAM" id="SSF49482">
    <property type="entry name" value="Aromatic compound dioxygenase"/>
    <property type="match status" value="1"/>
</dbReference>
<reference evidence="2 3" key="1">
    <citation type="submission" date="2018-06" db="EMBL/GenBank/DDBJ databases">
        <title>Complete genome of Desulfovibrio indonesiensis P37SLT.</title>
        <authorList>
            <person name="Crispim J.S."/>
            <person name="Vidigal P.M.P."/>
            <person name="Silva L.C.F."/>
            <person name="Laguardia C.N."/>
            <person name="Araujo L.C."/>
            <person name="Dias R.S."/>
            <person name="Sousa M.P."/>
            <person name="Paula S.O."/>
            <person name="Silva C."/>
        </authorList>
    </citation>
    <scope>NUCLEOTIDE SEQUENCE [LARGE SCALE GENOMIC DNA]</scope>
    <source>
        <strain evidence="2 3">P37SLT</strain>
    </source>
</reference>
<feature type="chain" id="PRO_5029864974" evidence="1">
    <location>
        <begin position="23"/>
        <end position="255"/>
    </location>
</feature>
<organism evidence="2 3">
    <name type="scientific">Oceanidesulfovibrio indonesiensis</name>
    <dbReference type="NCBI Taxonomy" id="54767"/>
    <lineage>
        <taxon>Bacteria</taxon>
        <taxon>Pseudomonadati</taxon>
        <taxon>Thermodesulfobacteriota</taxon>
        <taxon>Desulfovibrionia</taxon>
        <taxon>Desulfovibrionales</taxon>
        <taxon>Desulfovibrionaceae</taxon>
        <taxon>Oceanidesulfovibrio</taxon>
    </lineage>
</organism>
<feature type="signal peptide" evidence="1">
    <location>
        <begin position="1"/>
        <end position="22"/>
    </location>
</feature>
<dbReference type="Proteomes" id="UP000448292">
    <property type="component" value="Unassembled WGS sequence"/>
</dbReference>
<comment type="caution">
    <text evidence="2">The sequence shown here is derived from an EMBL/GenBank/DDBJ whole genome shotgun (WGS) entry which is preliminary data.</text>
</comment>
<sequence>MRFIRIAFAVLLVVLMAGTAFAHFGMVIPSEPVVTPEKRSVDVTLSFSHPFAGEGMELVKPKAFAVVHEGETQDLLGALEETTVMDHAAWKTGYEVQRPGVYTFYMEPEPYWEPAEDAHIIHYTKTIVPAFGGEDGWDEPAGLKTEIVPMLRPFGNYAGNAFVGKVLLDGKPLPNAEVEVELYNTEGFAMPTDYHETQVVVADEQGVFTFACPQPGWWGFAALNTADFTLPDPEGNEKPVEIGGVLWVYMHPYSK</sequence>
<accession>A0A7M3MCC7</accession>
<dbReference type="InterPro" id="IPR015889">
    <property type="entry name" value="Intradiol_dOase_core"/>
</dbReference>
<protein>
    <submittedName>
        <fullName evidence="2">DUF4198 domain-containing protein</fullName>
    </submittedName>
</protein>
<dbReference type="OrthoDB" id="9780723at2"/>
<dbReference type="GO" id="GO:0005506">
    <property type="term" value="F:iron ion binding"/>
    <property type="evidence" value="ECO:0007669"/>
    <property type="project" value="InterPro"/>
</dbReference>
<evidence type="ECO:0000313" key="3">
    <source>
        <dbReference type="Proteomes" id="UP000448292"/>
    </source>
</evidence>
<dbReference type="AlphaFoldDB" id="A0A7M3MCC7"/>
<evidence type="ECO:0000313" key="2">
    <source>
        <dbReference type="EMBL" id="TVM15991.1"/>
    </source>
</evidence>
<gene>
    <name evidence="2" type="ORF">DPQ33_13570</name>
</gene>
<dbReference type="RefSeq" id="WP_144303771.1">
    <property type="nucleotide sequence ID" value="NZ_QMIE01000013.1"/>
</dbReference>
<evidence type="ECO:0000256" key="1">
    <source>
        <dbReference type="SAM" id="SignalP"/>
    </source>
</evidence>
<dbReference type="Pfam" id="PF10670">
    <property type="entry name" value="DUF4198"/>
    <property type="match status" value="1"/>
</dbReference>
<name>A0A7M3MCC7_9BACT</name>
<proteinExistence type="predicted"/>
<keyword evidence="3" id="KW-1185">Reference proteome</keyword>
<dbReference type="InterPro" id="IPR019613">
    <property type="entry name" value="DUF4198"/>
</dbReference>